<dbReference type="InParanoid" id="A0A0L0HHL6"/>
<dbReference type="eggNOG" id="KOG4593">
    <property type="taxonomic scope" value="Eukaryota"/>
</dbReference>
<evidence type="ECO:0000256" key="5">
    <source>
        <dbReference type="ARBA" id="ARBA00022776"/>
    </source>
</evidence>
<dbReference type="OrthoDB" id="331602at2759"/>
<dbReference type="GO" id="GO:0000776">
    <property type="term" value="C:kinetochore"/>
    <property type="evidence" value="ECO:0007669"/>
    <property type="project" value="TreeGrafter"/>
</dbReference>
<dbReference type="FunCoup" id="A0A0L0HHL6">
    <property type="interactions" value="460"/>
</dbReference>
<dbReference type="GeneID" id="27687539"/>
<keyword evidence="5" id="KW-0498">Mitosis</keyword>
<dbReference type="PANTHER" id="PTHR23168">
    <property type="entry name" value="MITOTIC SPINDLE ASSEMBLY CHECKPOINT PROTEIN MAD1 MITOTIC ARREST DEFICIENT-LIKE PROTEIN 1"/>
    <property type="match status" value="1"/>
</dbReference>
<evidence type="ECO:0000256" key="7">
    <source>
        <dbReference type="ARBA" id="ARBA00023306"/>
    </source>
</evidence>
<proteinExistence type="inferred from homology"/>
<dbReference type="Pfam" id="PF05557">
    <property type="entry name" value="MAD"/>
    <property type="match status" value="1"/>
</dbReference>
<keyword evidence="8" id="KW-0175">Coiled coil</keyword>
<feature type="compositionally biased region" description="Polar residues" evidence="9">
    <location>
        <begin position="33"/>
        <end position="60"/>
    </location>
</feature>
<evidence type="ECO:0000313" key="11">
    <source>
        <dbReference type="Proteomes" id="UP000053201"/>
    </source>
</evidence>
<organism evidence="10 11">
    <name type="scientific">Spizellomyces punctatus (strain DAOM BR117)</name>
    <dbReference type="NCBI Taxonomy" id="645134"/>
    <lineage>
        <taxon>Eukaryota</taxon>
        <taxon>Fungi</taxon>
        <taxon>Fungi incertae sedis</taxon>
        <taxon>Chytridiomycota</taxon>
        <taxon>Chytridiomycota incertae sedis</taxon>
        <taxon>Chytridiomycetes</taxon>
        <taxon>Spizellomycetales</taxon>
        <taxon>Spizellomycetaceae</taxon>
        <taxon>Spizellomyces</taxon>
    </lineage>
</organism>
<feature type="compositionally biased region" description="Polar residues" evidence="9">
    <location>
        <begin position="16"/>
        <end position="25"/>
    </location>
</feature>
<protein>
    <recommendedName>
        <fullName evidence="3">Spindle assembly checkpoint component MAD1</fullName>
    </recommendedName>
</protein>
<dbReference type="OMA" id="YKLDFMP"/>
<feature type="region of interest" description="Disordered" evidence="9">
    <location>
        <begin position="83"/>
        <end position="105"/>
    </location>
</feature>
<evidence type="ECO:0000256" key="2">
    <source>
        <dbReference type="ARBA" id="ARBA00008029"/>
    </source>
</evidence>
<keyword evidence="4" id="KW-0132">Cell division</keyword>
<feature type="coiled-coil region" evidence="8">
    <location>
        <begin position="495"/>
        <end position="522"/>
    </location>
</feature>
<accession>A0A0L0HHL6</accession>
<dbReference type="SUPFAM" id="SSF75704">
    <property type="entry name" value="Mitotic arrest deficient-like 1, Mad1"/>
    <property type="match status" value="1"/>
</dbReference>
<dbReference type="VEuPathDB" id="FungiDB:SPPG_04065"/>
<feature type="coiled-coil region" evidence="8">
    <location>
        <begin position="322"/>
        <end position="376"/>
    </location>
</feature>
<dbReference type="EMBL" id="KQ257455">
    <property type="protein sequence ID" value="KND00966.1"/>
    <property type="molecule type" value="Genomic_DNA"/>
</dbReference>
<feature type="coiled-coil region" evidence="8">
    <location>
        <begin position="616"/>
        <end position="688"/>
    </location>
</feature>
<keyword evidence="7" id="KW-0131">Cell cycle</keyword>
<dbReference type="GO" id="GO:0072686">
    <property type="term" value="C:mitotic spindle"/>
    <property type="evidence" value="ECO:0007669"/>
    <property type="project" value="TreeGrafter"/>
</dbReference>
<evidence type="ECO:0000256" key="4">
    <source>
        <dbReference type="ARBA" id="ARBA00022618"/>
    </source>
</evidence>
<sequence length="787" mass="89827">MFHPYQRSSVRRSPISALNSASVKGNSVVGGQPPSSTGTFRPDNSFSASRSGYGHTTPQTDDIFGEFSSYMSRRELLRSEGRKEQFGASMASRASSPFKRSTTSTGTAASLDLYTDPELLKARKEIRELKETRRKLIDEKANLERKVHDLENSNNEKEAKLQATVLRVDQLEADRQFLLNRSKDLDNRLEAAEEHAITAKKEAELSQSALRRELTELQEKFSLARREANGQLRFKEQETESLEIECDTLSQQLADCEKELRKQIAMVKLGREQLSQMERKYTEAESLIMKLKSNGNAQDEMAVLKRTLDEQIAHGKSLEGRLQELTQQNRYLRDMQENTERLKDEKQALQEQLSRMHRLRGRVDELEVEISQLRSEKARWTKFLDEKDETGIDSPYALSRALAQQRFELAVIKERLGEEEAKRTGRENYILRLENELQEWMQKAKEAEDKRQADAKTLKRVERGRVLAQKEVEFLRSQLKSYDVEEEHLMSQSYDQQKARRISQLEEMVAEYRQEVVKLEEELRQPQTLPSPMSNTRVVGIYSPEVTQRITELEFTIAQLRKENAMLQKEAESLDMQVGELQRALGRGEYDPATTRILQLADNPETREAAIRQSTLDALREENRKLMSRVVELNGAVGKAGSSLGPGMVPLESVRSLEVECNQLKQAVEEKEKRVARLKEVYQAKAQEYREAVYSLLGYKLEIEIDGRVRLTSMYASQDQDPSFVFASGESDQGTMQLVGGAGDAEKRIRAAASYYVEQKGSVPALLAGVTLELFEKSRMQVQEAGG</sequence>
<dbReference type="PANTHER" id="PTHR23168:SF0">
    <property type="entry name" value="MITOTIC SPINDLE ASSEMBLY CHECKPOINT PROTEIN MAD1"/>
    <property type="match status" value="1"/>
</dbReference>
<feature type="region of interest" description="Disordered" evidence="9">
    <location>
        <begin position="1"/>
        <end position="60"/>
    </location>
</feature>
<reference evidence="10 11" key="1">
    <citation type="submission" date="2009-08" db="EMBL/GenBank/DDBJ databases">
        <title>The Genome Sequence of Spizellomyces punctatus strain DAOM BR117.</title>
        <authorList>
            <consortium name="The Broad Institute Genome Sequencing Platform"/>
            <person name="Russ C."/>
            <person name="Cuomo C."/>
            <person name="Shea T."/>
            <person name="Young S.K."/>
            <person name="Zeng Q."/>
            <person name="Koehrsen M."/>
            <person name="Haas B."/>
            <person name="Borodovsky M."/>
            <person name="Guigo R."/>
            <person name="Alvarado L."/>
            <person name="Berlin A."/>
            <person name="Bochicchio J."/>
            <person name="Borenstein D."/>
            <person name="Chapman S."/>
            <person name="Chen Z."/>
            <person name="Engels R."/>
            <person name="Freedman E."/>
            <person name="Gellesch M."/>
            <person name="Goldberg J."/>
            <person name="Griggs A."/>
            <person name="Gujja S."/>
            <person name="Heiman D."/>
            <person name="Hepburn T."/>
            <person name="Howarth C."/>
            <person name="Jen D."/>
            <person name="Larson L."/>
            <person name="Lewis B."/>
            <person name="Mehta T."/>
            <person name="Park D."/>
            <person name="Pearson M."/>
            <person name="Roberts A."/>
            <person name="Saif S."/>
            <person name="Shenoy N."/>
            <person name="Sisk P."/>
            <person name="Stolte C."/>
            <person name="Sykes S."/>
            <person name="Thomson T."/>
            <person name="Walk T."/>
            <person name="White J."/>
            <person name="Yandava C."/>
            <person name="Burger G."/>
            <person name="Gray M.W."/>
            <person name="Holland P.W.H."/>
            <person name="King N."/>
            <person name="Lang F.B.F."/>
            <person name="Roger A.J."/>
            <person name="Ruiz-Trillo I."/>
            <person name="Lander E."/>
            <person name="Nusbaum C."/>
        </authorList>
    </citation>
    <scope>NUCLEOTIDE SEQUENCE [LARGE SCALE GENOMIC DNA]</scope>
    <source>
        <strain evidence="10 11">DAOM BR117</strain>
    </source>
</reference>
<dbReference type="RefSeq" id="XP_016609005.1">
    <property type="nucleotide sequence ID" value="XM_016752312.1"/>
</dbReference>
<dbReference type="Gene3D" id="1.20.5.170">
    <property type="match status" value="1"/>
</dbReference>
<dbReference type="Gene3D" id="3.30.457.60">
    <property type="match status" value="1"/>
</dbReference>
<comment type="similarity">
    <text evidence="2">Belongs to the MAD1 family.</text>
</comment>
<dbReference type="GO" id="GO:0007094">
    <property type="term" value="P:mitotic spindle assembly checkpoint signaling"/>
    <property type="evidence" value="ECO:0007669"/>
    <property type="project" value="InterPro"/>
</dbReference>
<dbReference type="InterPro" id="IPR008672">
    <property type="entry name" value="Mad1"/>
</dbReference>
<evidence type="ECO:0000256" key="3">
    <source>
        <dbReference type="ARBA" id="ARBA00022019"/>
    </source>
</evidence>
<dbReference type="STRING" id="645134.A0A0L0HHL6"/>
<dbReference type="AlphaFoldDB" id="A0A0L0HHL6"/>
<evidence type="ECO:0000256" key="6">
    <source>
        <dbReference type="ARBA" id="ARBA00023242"/>
    </source>
</evidence>
<comment type="subcellular location">
    <subcellularLocation>
        <location evidence="1">Nucleus</location>
    </subcellularLocation>
</comment>
<keyword evidence="11" id="KW-1185">Reference proteome</keyword>
<dbReference type="Gene3D" id="6.10.250.90">
    <property type="match status" value="1"/>
</dbReference>
<feature type="compositionally biased region" description="Polar residues" evidence="9">
    <location>
        <begin position="92"/>
        <end position="105"/>
    </location>
</feature>
<feature type="coiled-coil region" evidence="8">
    <location>
        <begin position="550"/>
        <end position="584"/>
    </location>
</feature>
<evidence type="ECO:0000313" key="10">
    <source>
        <dbReference type="EMBL" id="KND00966.1"/>
    </source>
</evidence>
<name>A0A0L0HHL6_SPIPD</name>
<feature type="coiled-coil region" evidence="8">
    <location>
        <begin position="430"/>
        <end position="457"/>
    </location>
</feature>
<dbReference type="Proteomes" id="UP000053201">
    <property type="component" value="Unassembled WGS sequence"/>
</dbReference>
<dbReference type="GO" id="GO:0051301">
    <property type="term" value="P:cell division"/>
    <property type="evidence" value="ECO:0007669"/>
    <property type="project" value="UniProtKB-KW"/>
</dbReference>
<evidence type="ECO:0000256" key="8">
    <source>
        <dbReference type="SAM" id="Coils"/>
    </source>
</evidence>
<feature type="coiled-coil region" evidence="8">
    <location>
        <begin position="119"/>
        <end position="294"/>
    </location>
</feature>
<evidence type="ECO:0000256" key="1">
    <source>
        <dbReference type="ARBA" id="ARBA00004123"/>
    </source>
</evidence>
<keyword evidence="6" id="KW-0539">Nucleus</keyword>
<dbReference type="GO" id="GO:0051315">
    <property type="term" value="P:attachment of mitotic spindle microtubules to kinetochore"/>
    <property type="evidence" value="ECO:0007669"/>
    <property type="project" value="TreeGrafter"/>
</dbReference>
<dbReference type="GO" id="GO:0005635">
    <property type="term" value="C:nuclear envelope"/>
    <property type="evidence" value="ECO:0007669"/>
    <property type="project" value="TreeGrafter"/>
</dbReference>
<gene>
    <name evidence="10" type="ORF">SPPG_04065</name>
</gene>
<evidence type="ECO:0000256" key="9">
    <source>
        <dbReference type="SAM" id="MobiDB-lite"/>
    </source>
</evidence>